<evidence type="ECO:0000313" key="1">
    <source>
        <dbReference type="EMBL" id="CAE7356148.1"/>
    </source>
</evidence>
<name>A0A812PUT6_9DINO</name>
<comment type="caution">
    <text evidence="1">The sequence shown here is derived from an EMBL/GenBank/DDBJ whole genome shotgun (WGS) entry which is preliminary data.</text>
</comment>
<reference evidence="1" key="1">
    <citation type="submission" date="2021-02" db="EMBL/GenBank/DDBJ databases">
        <authorList>
            <person name="Dougan E. K."/>
            <person name="Rhodes N."/>
            <person name="Thang M."/>
            <person name="Chan C."/>
        </authorList>
    </citation>
    <scope>NUCLEOTIDE SEQUENCE</scope>
</reference>
<gene>
    <name evidence="1" type="ORF">SNAT2548_LOCUS18950</name>
</gene>
<sequence>VQRPRTSHTGPPHLALPLPAWAAGRVQKLLVVRSLVACGCGHAFLRNHISMGTAPALRRALVPTGSRTRRRGGATCRKAGCPAVRVGGSRGIRGRHPCKLCTGADPGGIARGVRRPRRCSRGRSAF</sequence>
<feature type="non-terminal residue" evidence="1">
    <location>
        <position position="1"/>
    </location>
</feature>
<protein>
    <submittedName>
        <fullName evidence="1">Uncharacterized protein</fullName>
    </submittedName>
</protein>
<dbReference type="AlphaFoldDB" id="A0A812PUT6"/>
<organism evidence="1 2">
    <name type="scientific">Symbiodinium natans</name>
    <dbReference type="NCBI Taxonomy" id="878477"/>
    <lineage>
        <taxon>Eukaryota</taxon>
        <taxon>Sar</taxon>
        <taxon>Alveolata</taxon>
        <taxon>Dinophyceae</taxon>
        <taxon>Suessiales</taxon>
        <taxon>Symbiodiniaceae</taxon>
        <taxon>Symbiodinium</taxon>
    </lineage>
</organism>
<evidence type="ECO:0000313" key="2">
    <source>
        <dbReference type="Proteomes" id="UP000604046"/>
    </source>
</evidence>
<dbReference type="Proteomes" id="UP000604046">
    <property type="component" value="Unassembled WGS sequence"/>
</dbReference>
<dbReference type="EMBL" id="CAJNDS010002160">
    <property type="protein sequence ID" value="CAE7356148.1"/>
    <property type="molecule type" value="Genomic_DNA"/>
</dbReference>
<accession>A0A812PUT6</accession>
<proteinExistence type="predicted"/>
<keyword evidence="2" id="KW-1185">Reference proteome</keyword>